<sequence length="339" mass="38982">MKLPKIDLSDEKIDVNLKFYFFLKYIIKAKFADNQIYDILEQSQLFSGLQNIQVFQAAILEKLPANNKTNQNKRNILNDIFVEIDSELILSVFLFSLKLYLIKDLLLEEAKVKRASNLEKLKELNPLSLEYDKITVFNPYSVRVSGSLLCLAFFESLQTGFVSQQTDDFIHKLVQEAQTLLEQGIEPNQIFMLVFNESLNQSITSNSGSDYESRIKSVLLRLGLPASNIQKKHDLADSSTEFDFFFEYNGKTFGISAKRTLRERYKQFIKTAQMSQIDVMIEITLGTDLSKDKVKAIRQHNVYLFVADEIYCSQTYLQSINGVYSCLDLSLDLLDKLAE</sequence>
<dbReference type="REBASE" id="41938">
    <property type="entry name" value="Smu29453ORF451P"/>
</dbReference>
<dbReference type="KEGG" id="smur:BWP33_00335"/>
<evidence type="ECO:0000313" key="2">
    <source>
        <dbReference type="Proteomes" id="UP000017813"/>
    </source>
</evidence>
<reference evidence="1 2" key="2">
    <citation type="submission" date="2011-10" db="EMBL/GenBank/DDBJ databases">
        <title>The Genome Sequence of Simonsiella muelleri ATCC 29453.</title>
        <authorList>
            <consortium name="The Broad Institute Genome Sequencing Platform"/>
            <consortium name="The Broad Institute Genome Sequencing Center for Infectious Disease"/>
            <person name="Earl A."/>
            <person name="Ward D."/>
            <person name="Feldgarden M."/>
            <person name="Gevers D."/>
            <person name="Izard J."/>
            <person name="Baranova O.V."/>
            <person name="Blanton J.M."/>
            <person name="Tanner A.C."/>
            <person name="Dewhirst F."/>
            <person name="Young S.K."/>
            <person name="Zeng Q."/>
            <person name="Gargeya S."/>
            <person name="Fitzgerald M."/>
            <person name="Haas B."/>
            <person name="Abouelleil A."/>
            <person name="Alvarado L."/>
            <person name="Arachchi H.M."/>
            <person name="Berlin A."/>
            <person name="Brown A."/>
            <person name="Chapman S.B."/>
            <person name="Chen Z."/>
            <person name="Dunbar C."/>
            <person name="Freedman E."/>
            <person name="Gearin G."/>
            <person name="Goldberg J."/>
            <person name="Griggs A."/>
            <person name="Gujja S."/>
            <person name="Heiman D."/>
            <person name="Howarth C."/>
            <person name="Larson L."/>
            <person name="Lui A."/>
            <person name="MacDonald P.J.P."/>
            <person name="Montmayeur A."/>
            <person name="Murphy C."/>
            <person name="Neiman D."/>
            <person name="Pearson M."/>
            <person name="Priest M."/>
            <person name="Roberts A."/>
            <person name="Saif S."/>
            <person name="Shea T."/>
            <person name="Shenoy N."/>
            <person name="Sisk P."/>
            <person name="Stolte C."/>
            <person name="Sykes S."/>
            <person name="Wortman J."/>
            <person name="Nusbaum C."/>
            <person name="Birren B."/>
        </authorList>
    </citation>
    <scope>NUCLEOTIDE SEQUENCE [LARGE SCALE GENOMIC DNA]</scope>
    <source>
        <strain evidence="1 2">ATCC 29453</strain>
    </source>
</reference>
<dbReference type="InterPro" id="IPR038365">
    <property type="entry name" value="EcoRII_C_sf"/>
</dbReference>
<dbReference type="AlphaFoldDB" id="V9H9S8"/>
<name>V9H9S8_9NEIS</name>
<dbReference type="Proteomes" id="UP000017813">
    <property type="component" value="Unassembled WGS sequence"/>
</dbReference>
<dbReference type="eggNOG" id="ENOG502ZAF3">
    <property type="taxonomic scope" value="Bacteria"/>
</dbReference>
<dbReference type="STRING" id="641147.HMPREF9021_00450"/>
<proteinExistence type="predicted"/>
<evidence type="ECO:0008006" key="3">
    <source>
        <dbReference type="Google" id="ProtNLM"/>
    </source>
</evidence>
<dbReference type="OrthoDB" id="5368657at2"/>
<dbReference type="SUPFAM" id="SSF52980">
    <property type="entry name" value="Restriction endonuclease-like"/>
    <property type="match status" value="1"/>
</dbReference>
<keyword evidence="2" id="KW-1185">Reference proteome</keyword>
<protein>
    <recommendedName>
        <fullName evidence="3">Restriction endonuclease type II EcoRII C-terminal domain-containing protein</fullName>
    </recommendedName>
</protein>
<dbReference type="HOGENOM" id="CLU_846440_0_0_4"/>
<evidence type="ECO:0000313" key="1">
    <source>
        <dbReference type="EMBL" id="EFG32045.1"/>
    </source>
</evidence>
<gene>
    <name evidence="1" type="ORF">HMPREF9021_00450</name>
</gene>
<dbReference type="Gene3D" id="3.40.91.80">
    <property type="match status" value="1"/>
</dbReference>
<dbReference type="InterPro" id="IPR011335">
    <property type="entry name" value="Restrct_endonuc-II-like"/>
</dbReference>
<comment type="caution">
    <text evidence="1">The sequence shown here is derived from an EMBL/GenBank/DDBJ whole genome shotgun (WGS) entry which is preliminary data.</text>
</comment>
<dbReference type="RefSeq" id="WP_002642667.1">
    <property type="nucleotide sequence ID" value="NZ_CP019448.1"/>
</dbReference>
<dbReference type="EMBL" id="ADCY02000051">
    <property type="protein sequence ID" value="EFG32045.1"/>
    <property type="molecule type" value="Genomic_DNA"/>
</dbReference>
<accession>V9H9S8</accession>
<organism evidence="1 2">
    <name type="scientific">Simonsiella muelleri ATCC 29453</name>
    <dbReference type="NCBI Taxonomy" id="641147"/>
    <lineage>
        <taxon>Bacteria</taxon>
        <taxon>Pseudomonadati</taxon>
        <taxon>Pseudomonadota</taxon>
        <taxon>Betaproteobacteria</taxon>
        <taxon>Neisseriales</taxon>
        <taxon>Neisseriaceae</taxon>
        <taxon>Simonsiella</taxon>
    </lineage>
</organism>
<reference evidence="1 2" key="1">
    <citation type="submission" date="2010-03" db="EMBL/GenBank/DDBJ databases">
        <authorList>
            <consortium name="The Broad Institute Genome Sequencing Platform"/>
            <person name="Ward D."/>
            <person name="Earl A."/>
            <person name="Feldgarden M."/>
            <person name="Gevers D."/>
            <person name="Young S."/>
            <person name="Zeng Q."/>
            <person name="Koehrsen M."/>
            <person name="Alvarado L."/>
            <person name="Berlin A.M."/>
            <person name="Borenstein D."/>
            <person name="Chapman S.B."/>
            <person name="Chen Z."/>
            <person name="Engels R."/>
            <person name="Freedman E."/>
            <person name="Gellesch M."/>
            <person name="Goldberg J."/>
            <person name="Griggs A."/>
            <person name="Gujja S."/>
            <person name="Heilman E.R."/>
            <person name="Heiman D.I."/>
            <person name="Hepburn T.A."/>
            <person name="Howarth C."/>
            <person name="Jen D."/>
            <person name="Larson L."/>
            <person name="Mehta T."/>
            <person name="Park D."/>
            <person name="Pearson M."/>
            <person name="Richards J."/>
            <person name="Roberts A."/>
            <person name="Saif S."/>
            <person name="Shea T.D."/>
            <person name="Shenoy N."/>
            <person name="Sisk P."/>
            <person name="Stolte C."/>
            <person name="Sykes S.N."/>
            <person name="Walk T."/>
            <person name="White J."/>
            <person name="Yandava C."/>
            <person name="Izard J."/>
            <person name="Baranova O.V."/>
            <person name="Blanton J.M."/>
            <person name="Tanner A.C."/>
            <person name="Dewhirst F."/>
            <person name="Haas B."/>
            <person name="Nusbaum C."/>
            <person name="Birren B."/>
        </authorList>
    </citation>
    <scope>NUCLEOTIDE SEQUENCE [LARGE SCALE GENOMIC DNA]</scope>
    <source>
        <strain evidence="1 2">ATCC 29453</strain>
    </source>
</reference>